<proteinExistence type="predicted"/>
<accession>A0A5R9LCV5</accession>
<gene>
    <name evidence="1" type="ORF">FE839_21000</name>
</gene>
<evidence type="ECO:0000313" key="1">
    <source>
        <dbReference type="EMBL" id="TLV08770.1"/>
    </source>
</evidence>
<organism evidence="1 2">
    <name type="scientific">Klebsiella indica</name>
    <dbReference type="NCBI Taxonomy" id="2582917"/>
    <lineage>
        <taxon>Bacteria</taxon>
        <taxon>Pseudomonadati</taxon>
        <taxon>Pseudomonadota</taxon>
        <taxon>Gammaproteobacteria</taxon>
        <taxon>Enterobacterales</taxon>
        <taxon>Enterobacteriaceae</taxon>
        <taxon>Klebsiella/Raoultella group</taxon>
        <taxon>Klebsiella</taxon>
    </lineage>
</organism>
<evidence type="ECO:0008006" key="3">
    <source>
        <dbReference type="Google" id="ProtNLM"/>
    </source>
</evidence>
<dbReference type="Gene3D" id="2.130.10.10">
    <property type="entry name" value="YVTN repeat-like/Quinoprotein amine dehydrogenase"/>
    <property type="match status" value="1"/>
</dbReference>
<dbReference type="InterPro" id="IPR015943">
    <property type="entry name" value="WD40/YVTN_repeat-like_dom_sf"/>
</dbReference>
<name>A0A5R9LCV5_9ENTR</name>
<keyword evidence="2" id="KW-1185">Reference proteome</keyword>
<dbReference type="InterPro" id="IPR011044">
    <property type="entry name" value="Quino_amine_DH_bsu"/>
</dbReference>
<dbReference type="PANTHER" id="PTHR47197:SF3">
    <property type="entry name" value="DIHYDRO-HEME D1 DEHYDROGENASE"/>
    <property type="match status" value="1"/>
</dbReference>
<dbReference type="RefSeq" id="WP_138362705.1">
    <property type="nucleotide sequence ID" value="NZ_VCHQ01000031.1"/>
</dbReference>
<dbReference type="SUPFAM" id="SSF50969">
    <property type="entry name" value="YVTN repeat-like/Quinoprotein amine dehydrogenase"/>
    <property type="match status" value="1"/>
</dbReference>
<dbReference type="InterPro" id="IPR051200">
    <property type="entry name" value="Host-pathogen_enzymatic-act"/>
</dbReference>
<dbReference type="AlphaFoldDB" id="A0A5R9LCV5"/>
<reference evidence="1 2" key="1">
    <citation type="submission" date="2019-05" db="EMBL/GenBank/DDBJ databases">
        <title>Genome sequence of Klebsiella sp strain TOUT106.</title>
        <authorList>
            <person name="Rahi P."/>
            <person name="Chaudhari D."/>
        </authorList>
    </citation>
    <scope>NUCLEOTIDE SEQUENCE [LARGE SCALE GENOMIC DNA]</scope>
    <source>
        <strain evidence="1 2">TOUT106</strain>
    </source>
</reference>
<evidence type="ECO:0000313" key="2">
    <source>
        <dbReference type="Proteomes" id="UP000307430"/>
    </source>
</evidence>
<dbReference type="EMBL" id="VCHQ01000031">
    <property type="protein sequence ID" value="TLV08770.1"/>
    <property type="molecule type" value="Genomic_DNA"/>
</dbReference>
<dbReference type="Proteomes" id="UP000307430">
    <property type="component" value="Unassembled WGS sequence"/>
</dbReference>
<dbReference type="PANTHER" id="PTHR47197">
    <property type="entry name" value="PROTEIN NIRF"/>
    <property type="match status" value="1"/>
</dbReference>
<comment type="caution">
    <text evidence="1">The sequence shown here is derived from an EMBL/GenBank/DDBJ whole genome shotgun (WGS) entry which is preliminary data.</text>
</comment>
<sequence length="387" mass="44417">MNPMDHIQLSDIQRIYPATTVVELVFSDAQQALFVSAPDWEDETQSRVLRINPQTLSVEAEIALPVKGFGVALDDKRGLLYLTQGFNGSVAVVDICKNRLIATIPLMEEVVFEQRYQQEGISGARLAFLMRELARFGVSEGYPWKLRELVFDPVTERLFLPGLGLGIDSVLFVIDTRERRLEKVLPGFRYNVVGITLDRQGRRVFVSNMQGQLFVVDPDTLSIVHCHEVAADQLLNMIYDRRQNRLFGVDQGIDRRDWRNNHLERDYISRSQGHEVFVLNADTAEIIARMATDEIPIGLVWDDEQERLYVANRRGIRVDKGEGTLTVFNTRNYTRVQTLQIPPHPNSLAFDTEKKYLFLTVKNDETLIRDKQPECVARLRLIKKTVE</sequence>
<protein>
    <recommendedName>
        <fullName evidence="3">YncE family protein</fullName>
    </recommendedName>
</protein>